<dbReference type="AlphaFoldDB" id="S3VBQ5"/>
<evidence type="ECO:0000313" key="1">
    <source>
        <dbReference type="EMBL" id="EPG73915.1"/>
    </source>
</evidence>
<gene>
    <name evidence="1" type="ORF">LEP1GSC058_4057</name>
</gene>
<reference evidence="1" key="1">
    <citation type="submission" date="2013-04" db="EMBL/GenBank/DDBJ databases">
        <authorList>
            <person name="Harkins D.M."/>
            <person name="Durkin A.S."/>
            <person name="Selengut J.D."/>
            <person name="Sanka R."/>
            <person name="DePew J."/>
            <person name="Purushe J."/>
            <person name="Ahmed A."/>
            <person name="van der Linden H."/>
            <person name="Goris M.G.A."/>
            <person name="Hartskeerl R.A."/>
            <person name="Vinetz J.M."/>
            <person name="Sutton G.G."/>
            <person name="Nelson W.C."/>
            <person name="Fouts D.E."/>
        </authorList>
    </citation>
    <scope>NUCLEOTIDE SEQUENCE [LARGE SCALE GENOMIC DNA]</scope>
    <source>
        <strain evidence="1">BUT 6</strain>
    </source>
</reference>
<evidence type="ECO:0000313" key="2">
    <source>
        <dbReference type="Proteomes" id="UP000014540"/>
    </source>
</evidence>
<accession>S3VBQ5</accession>
<proteinExistence type="predicted"/>
<comment type="caution">
    <text evidence="1">The sequence shown here is derived from an EMBL/GenBank/DDBJ whole genome shotgun (WGS) entry which is preliminary data.</text>
</comment>
<dbReference type="Proteomes" id="UP000014540">
    <property type="component" value="Unassembled WGS sequence"/>
</dbReference>
<organism evidence="1 2">
    <name type="scientific">Leptospira fainei serovar Hurstbridge str. BUT 6</name>
    <dbReference type="NCBI Taxonomy" id="1193011"/>
    <lineage>
        <taxon>Bacteria</taxon>
        <taxon>Pseudomonadati</taxon>
        <taxon>Spirochaetota</taxon>
        <taxon>Spirochaetia</taxon>
        <taxon>Leptospirales</taxon>
        <taxon>Leptospiraceae</taxon>
        <taxon>Leptospira</taxon>
    </lineage>
</organism>
<keyword evidence="2" id="KW-1185">Reference proteome</keyword>
<sequence>MNNLCSREFFLGSPTRKKIKFKNLCFKVLASGSDREKDSYIRIKTNRRKQFFIPSFLN</sequence>
<protein>
    <submittedName>
        <fullName evidence="1">Uncharacterized protein</fullName>
    </submittedName>
</protein>
<dbReference type="EMBL" id="AKWZ02000010">
    <property type="protein sequence ID" value="EPG73915.1"/>
    <property type="molecule type" value="Genomic_DNA"/>
</dbReference>
<name>S3VBQ5_9LEPT</name>